<evidence type="ECO:0000313" key="2">
    <source>
        <dbReference type="Proteomes" id="UP000326452"/>
    </source>
</evidence>
<proteinExistence type="predicted"/>
<sequence length="89" mass="9413">MFVNTFNHCGSWLASDEASTPNEGLYIGLLMAPLRAGSLPQGECISRVGASLLAKGPVNPVKIRQSLVNFPVRNATRPATFACQIPGSV</sequence>
<dbReference type="Proteomes" id="UP000326452">
    <property type="component" value="Unassembled WGS sequence"/>
</dbReference>
<dbReference type="EMBL" id="CABVJC010000007">
    <property type="protein sequence ID" value="VVQ13533.1"/>
    <property type="molecule type" value="Genomic_DNA"/>
</dbReference>
<reference evidence="1 2" key="1">
    <citation type="submission" date="2019-09" db="EMBL/GenBank/DDBJ databases">
        <authorList>
            <person name="Chandra G."/>
            <person name="Truman W A."/>
        </authorList>
    </citation>
    <scope>NUCLEOTIDE SEQUENCE [LARGE SCALE GENOMIC DNA]</scope>
    <source>
        <strain evidence="1">PS941</strain>
    </source>
</reference>
<dbReference type="AlphaFoldDB" id="A0A5E7UR88"/>
<name>A0A5E7UR88_PSEFL</name>
<organism evidence="1 2">
    <name type="scientific">Pseudomonas fluorescens</name>
    <dbReference type="NCBI Taxonomy" id="294"/>
    <lineage>
        <taxon>Bacteria</taxon>
        <taxon>Pseudomonadati</taxon>
        <taxon>Pseudomonadota</taxon>
        <taxon>Gammaproteobacteria</taxon>
        <taxon>Pseudomonadales</taxon>
        <taxon>Pseudomonadaceae</taxon>
        <taxon>Pseudomonas</taxon>
    </lineage>
</organism>
<evidence type="ECO:0000313" key="1">
    <source>
        <dbReference type="EMBL" id="VVQ13533.1"/>
    </source>
</evidence>
<gene>
    <name evidence="1" type="ORF">PS941_04013</name>
</gene>
<accession>A0A5E7UR88</accession>
<protein>
    <submittedName>
        <fullName evidence="1">Uncharacterized protein</fullName>
    </submittedName>
</protein>